<feature type="domain" description="Thiamine pyrophosphate enzyme TPP-binding" evidence="5">
    <location>
        <begin position="399"/>
        <end position="546"/>
    </location>
</feature>
<evidence type="ECO:0000256" key="3">
    <source>
        <dbReference type="RuleBase" id="RU362132"/>
    </source>
</evidence>
<dbReference type="Gene3D" id="3.40.50.970">
    <property type="match status" value="2"/>
</dbReference>
<feature type="domain" description="Thiamine pyrophosphate enzyme N-terminal TPP-binding" evidence="6">
    <location>
        <begin position="1"/>
        <end position="108"/>
    </location>
</feature>
<dbReference type="Pfam" id="PF02776">
    <property type="entry name" value="TPP_enzyme_N"/>
    <property type="match status" value="1"/>
</dbReference>
<dbReference type="CDD" id="cd07035">
    <property type="entry name" value="TPP_PYR_POX_like"/>
    <property type="match status" value="1"/>
</dbReference>
<keyword evidence="8" id="KW-1185">Reference proteome</keyword>
<dbReference type="PANTHER" id="PTHR18968:SF167">
    <property type="entry name" value="ACETOLACTATE SYNTHASE LARGE SUBUNIT ILVB2-RELATED"/>
    <property type="match status" value="1"/>
</dbReference>
<comment type="similarity">
    <text evidence="1 3">Belongs to the TPP enzyme family.</text>
</comment>
<evidence type="ECO:0000313" key="8">
    <source>
        <dbReference type="Proteomes" id="UP001596383"/>
    </source>
</evidence>
<dbReference type="AlphaFoldDB" id="A0ABD5SWJ4"/>
<dbReference type="GO" id="GO:0006082">
    <property type="term" value="P:organic acid metabolic process"/>
    <property type="evidence" value="ECO:0007669"/>
    <property type="project" value="UniProtKB-ARBA"/>
</dbReference>
<reference evidence="7 8" key="1">
    <citation type="journal article" date="2019" name="Int. J. Syst. Evol. Microbiol.">
        <title>The Global Catalogue of Microorganisms (GCM) 10K type strain sequencing project: providing services to taxonomists for standard genome sequencing and annotation.</title>
        <authorList>
            <consortium name="The Broad Institute Genomics Platform"/>
            <consortium name="The Broad Institute Genome Sequencing Center for Infectious Disease"/>
            <person name="Wu L."/>
            <person name="Ma J."/>
        </authorList>
    </citation>
    <scope>NUCLEOTIDE SEQUENCE [LARGE SCALE GENOMIC DNA]</scope>
    <source>
        <strain evidence="7 8">LMG 29247</strain>
    </source>
</reference>
<dbReference type="SUPFAM" id="SSF52518">
    <property type="entry name" value="Thiamin diphosphate-binding fold (THDP-binding)"/>
    <property type="match status" value="2"/>
</dbReference>
<dbReference type="InterPro" id="IPR011766">
    <property type="entry name" value="TPP_enzyme_TPP-bd"/>
</dbReference>
<dbReference type="Proteomes" id="UP001596383">
    <property type="component" value="Unassembled WGS sequence"/>
</dbReference>
<dbReference type="InterPro" id="IPR029035">
    <property type="entry name" value="DHS-like_NAD/FAD-binding_dom"/>
</dbReference>
<dbReference type="Pfam" id="PF02775">
    <property type="entry name" value="TPP_enzyme_C"/>
    <property type="match status" value="1"/>
</dbReference>
<name>A0ABD5SWJ4_9EURY</name>
<evidence type="ECO:0000259" key="5">
    <source>
        <dbReference type="Pfam" id="PF02775"/>
    </source>
</evidence>
<evidence type="ECO:0000259" key="4">
    <source>
        <dbReference type="Pfam" id="PF00205"/>
    </source>
</evidence>
<evidence type="ECO:0000313" key="7">
    <source>
        <dbReference type="EMBL" id="MFC6767673.1"/>
    </source>
</evidence>
<comment type="caution">
    <text evidence="7">The sequence shown here is derived from an EMBL/GenBank/DDBJ whole genome shotgun (WGS) entry which is preliminary data.</text>
</comment>
<evidence type="ECO:0000256" key="2">
    <source>
        <dbReference type="ARBA" id="ARBA00023052"/>
    </source>
</evidence>
<dbReference type="InterPro" id="IPR045229">
    <property type="entry name" value="TPP_enz"/>
</dbReference>
<dbReference type="EMBL" id="JBHSWV010000413">
    <property type="protein sequence ID" value="MFC6767673.1"/>
    <property type="molecule type" value="Genomic_DNA"/>
</dbReference>
<protein>
    <submittedName>
        <fullName evidence="7">Thiamine pyrophosphate-binding protein</fullName>
    </submittedName>
</protein>
<dbReference type="RefSeq" id="WP_273740536.1">
    <property type="nucleotide sequence ID" value="NZ_JAQIVI010000413.1"/>
</dbReference>
<dbReference type="InterPro" id="IPR012000">
    <property type="entry name" value="Thiamin_PyroP_enz_cen_dom"/>
</dbReference>
<dbReference type="PANTHER" id="PTHR18968">
    <property type="entry name" value="THIAMINE PYROPHOSPHATE ENZYMES"/>
    <property type="match status" value="1"/>
</dbReference>
<keyword evidence="2 3" id="KW-0786">Thiamine pyrophosphate</keyword>
<feature type="domain" description="Thiamine pyrophosphate enzyme central" evidence="4">
    <location>
        <begin position="212"/>
        <end position="335"/>
    </location>
</feature>
<evidence type="ECO:0000259" key="6">
    <source>
        <dbReference type="Pfam" id="PF02776"/>
    </source>
</evidence>
<dbReference type="InterPro" id="IPR012001">
    <property type="entry name" value="Thiamin_PyroP_enz_TPP-bd_dom"/>
</dbReference>
<organism evidence="7 8">
    <name type="scientific">Natrinema soli</name>
    <dbReference type="NCBI Taxonomy" id="1930624"/>
    <lineage>
        <taxon>Archaea</taxon>
        <taxon>Methanobacteriati</taxon>
        <taxon>Methanobacteriota</taxon>
        <taxon>Stenosarchaea group</taxon>
        <taxon>Halobacteria</taxon>
        <taxon>Halobacteriales</taxon>
        <taxon>Natrialbaceae</taxon>
        <taxon>Natrinema</taxon>
    </lineage>
</organism>
<dbReference type="Gene3D" id="3.40.50.1220">
    <property type="entry name" value="TPP-binding domain"/>
    <property type="match status" value="1"/>
</dbReference>
<dbReference type="GO" id="GO:0044272">
    <property type="term" value="P:sulfur compound biosynthetic process"/>
    <property type="evidence" value="ECO:0007669"/>
    <property type="project" value="UniProtKB-ARBA"/>
</dbReference>
<dbReference type="InterPro" id="IPR029061">
    <property type="entry name" value="THDP-binding"/>
</dbReference>
<evidence type="ECO:0000256" key="1">
    <source>
        <dbReference type="ARBA" id="ARBA00007812"/>
    </source>
</evidence>
<dbReference type="SUPFAM" id="SSF52467">
    <property type="entry name" value="DHS-like NAD/FAD-binding domain"/>
    <property type="match status" value="1"/>
</dbReference>
<accession>A0ABD5SWJ4</accession>
<sequence length="558" mass="60101">MKVHEAVIRLFNEEGVETLFALMSEDTMRTLSTVHEQWSGEMGVVHTRHEQGAVAMADGYSRAGDDVGVCLIGRGPAVAQTGTSLVTARKKGSKLLVIVPEMSVSDTYDIKDFEQESFLESTVGTVRSARSPETLLPTLEEAFRSLRVGEGPIAVQVPWDVLDGELPDSDVEIDRNRSATATNAATSNARLHPDDDAIDAAVDLYLDSDATKIPMVVAGRGAIEADAKEAIESFAERTNAVLATTLQARGYFDDHPFSLGVVGDFGSNIANEHLHESDFVLAVGCSLNPYTTDSGHLIEDETKVVHVDADPSAIGRYESVDLGVRGDARLTVDALTAQLEAHGIDRSGEFWTDRFRNRIADTPALDEGEFPEQEGRIDPRELVRGLDRILPENRVVVSDGGHFSRWVLDGVSTPEPADFHWTLDFAAIGQGLSHGIGAALNSGDRTPVTICGDAGFMMALQEVDTAVRHEIPVTIVVMSDSALGTEYHSLQTANKYADVALLEAPDIADVARSLGADGYTVRSSGDLDALSDVLDHQPDGPVVVDCKTNSAVRHRSKM</sequence>
<dbReference type="Pfam" id="PF00205">
    <property type="entry name" value="TPP_enzyme_M"/>
    <property type="match status" value="1"/>
</dbReference>
<gene>
    <name evidence="7" type="ORF">ACFQE6_22580</name>
</gene>
<dbReference type="CDD" id="cd00568">
    <property type="entry name" value="TPP_enzymes"/>
    <property type="match status" value="1"/>
</dbReference>
<proteinExistence type="inferred from homology"/>